<reference evidence="3 4" key="1">
    <citation type="journal article" date="2014" name="Genome Announc.">
        <title>Draft Genome Sequence of Lutibaculum baratangense Strain AMV1T, Isolated from a Mud Volcano in Andamans, India.</title>
        <authorList>
            <person name="Singh A."/>
            <person name="Sreenivas A."/>
            <person name="Sathyanarayana Reddy G."/>
            <person name="Pinnaka A.K."/>
            <person name="Shivaji S."/>
        </authorList>
    </citation>
    <scope>NUCLEOTIDE SEQUENCE [LARGE SCALE GENOMIC DNA]</scope>
    <source>
        <strain evidence="3 4">AMV1</strain>
    </source>
</reference>
<dbReference type="GO" id="GO:0032259">
    <property type="term" value="P:methylation"/>
    <property type="evidence" value="ECO:0007669"/>
    <property type="project" value="UniProtKB-KW"/>
</dbReference>
<dbReference type="PATRIC" id="fig|631454.5.peg.3658"/>
<keyword evidence="2 3" id="KW-0808">Transferase</keyword>
<comment type="caution">
    <text evidence="3">The sequence shown here is derived from an EMBL/GenBank/DDBJ whole genome shotgun (WGS) entry which is preliminary data.</text>
</comment>
<accession>V4RAY9</accession>
<keyword evidence="1 3" id="KW-0489">Methyltransferase</keyword>
<sequence length="236" mass="25271">MTERSLTARSLEARRAFVEANTLVLPVPHCPEIRLHVADEALPLWEKTEEELGEAGLPPPFWAFAWAGGQALARYILDNPETVSGRRVLDLGAGSGLVAIAAMKAGAASALAADTDPWAEAAVALNASLNGVAVTSSTQDMLDGGTEGFDLVAVGDLFYERPLAARVLAFLDRAMEAGAGVLVGDPDRTYLPRERLRHLALYEVPTPRALEDMEIKKTSVWALEPKPVAPLAPRPQ</sequence>
<dbReference type="PANTHER" id="PTHR43648">
    <property type="entry name" value="ELECTRON TRANSFER FLAVOPROTEIN BETA SUBUNIT LYSINE METHYLTRANSFERASE"/>
    <property type="match status" value="1"/>
</dbReference>
<dbReference type="InterPro" id="IPR050078">
    <property type="entry name" value="Ribosomal_L11_MeTrfase_PrmA"/>
</dbReference>
<dbReference type="PANTHER" id="PTHR43648:SF1">
    <property type="entry name" value="ELECTRON TRANSFER FLAVOPROTEIN BETA SUBUNIT LYSINE METHYLTRANSFERASE"/>
    <property type="match status" value="1"/>
</dbReference>
<dbReference type="Pfam" id="PF06325">
    <property type="entry name" value="PrmA"/>
    <property type="match status" value="1"/>
</dbReference>
<dbReference type="STRING" id="631454.N177_3705"/>
<dbReference type="AlphaFoldDB" id="V4RAY9"/>
<protein>
    <submittedName>
        <fullName evidence="3">SAM-dependent methyltransferase</fullName>
    </submittedName>
</protein>
<dbReference type="OrthoDB" id="9794615at2"/>
<proteinExistence type="predicted"/>
<dbReference type="Gene3D" id="3.40.50.150">
    <property type="entry name" value="Vaccinia Virus protein VP39"/>
    <property type="match status" value="1"/>
</dbReference>
<evidence type="ECO:0000256" key="1">
    <source>
        <dbReference type="ARBA" id="ARBA00022603"/>
    </source>
</evidence>
<organism evidence="3 4">
    <name type="scientific">Lutibaculum baratangense AMV1</name>
    <dbReference type="NCBI Taxonomy" id="631454"/>
    <lineage>
        <taxon>Bacteria</taxon>
        <taxon>Pseudomonadati</taxon>
        <taxon>Pseudomonadota</taxon>
        <taxon>Alphaproteobacteria</taxon>
        <taxon>Hyphomicrobiales</taxon>
        <taxon>Tepidamorphaceae</taxon>
        <taxon>Lutibaculum</taxon>
    </lineage>
</organism>
<keyword evidence="4" id="KW-1185">Reference proteome</keyword>
<dbReference type="SUPFAM" id="SSF53335">
    <property type="entry name" value="S-adenosyl-L-methionine-dependent methyltransferases"/>
    <property type="match status" value="1"/>
</dbReference>
<name>V4RAY9_9HYPH</name>
<dbReference type="RefSeq" id="WP_023433815.1">
    <property type="nucleotide sequence ID" value="NZ_AWXZ01000040.1"/>
</dbReference>
<gene>
    <name evidence="3" type="ORF">N177_3705</name>
</gene>
<evidence type="ECO:0000313" key="3">
    <source>
        <dbReference type="EMBL" id="ESR22569.1"/>
    </source>
</evidence>
<evidence type="ECO:0000256" key="2">
    <source>
        <dbReference type="ARBA" id="ARBA00022679"/>
    </source>
</evidence>
<dbReference type="EMBL" id="AWXZ01000040">
    <property type="protein sequence ID" value="ESR22569.1"/>
    <property type="molecule type" value="Genomic_DNA"/>
</dbReference>
<dbReference type="InterPro" id="IPR029063">
    <property type="entry name" value="SAM-dependent_MTases_sf"/>
</dbReference>
<evidence type="ECO:0000313" key="4">
    <source>
        <dbReference type="Proteomes" id="UP000017819"/>
    </source>
</evidence>
<dbReference type="eggNOG" id="COG3897">
    <property type="taxonomic scope" value="Bacteria"/>
</dbReference>
<dbReference type="GO" id="GO:0016279">
    <property type="term" value="F:protein-lysine N-methyltransferase activity"/>
    <property type="evidence" value="ECO:0007669"/>
    <property type="project" value="TreeGrafter"/>
</dbReference>
<dbReference type="Proteomes" id="UP000017819">
    <property type="component" value="Unassembled WGS sequence"/>
</dbReference>